<feature type="compositionally biased region" description="Basic and acidic residues" evidence="1">
    <location>
        <begin position="59"/>
        <end position="85"/>
    </location>
</feature>
<dbReference type="AlphaFoldDB" id="A0A3B3RDH1"/>
<evidence type="ECO:0000313" key="2">
    <source>
        <dbReference type="Ensembl" id="ENSPKIP00000016414.1"/>
    </source>
</evidence>
<dbReference type="GeneTree" id="ENSGT01150000288699"/>
<accession>A0A3B3RDH1</accession>
<dbReference type="Ensembl" id="ENSPKIT00000040905.1">
    <property type="protein sequence ID" value="ENSPKIP00000016414.1"/>
    <property type="gene ID" value="ENSPKIG00000002750.1"/>
</dbReference>
<protein>
    <submittedName>
        <fullName evidence="2">Uncharacterized protein</fullName>
    </submittedName>
</protein>
<reference evidence="2" key="1">
    <citation type="submission" date="2025-08" db="UniProtKB">
        <authorList>
            <consortium name="Ensembl"/>
        </authorList>
    </citation>
    <scope>IDENTIFICATION</scope>
</reference>
<organism evidence="2 3">
    <name type="scientific">Paramormyrops kingsleyae</name>
    <dbReference type="NCBI Taxonomy" id="1676925"/>
    <lineage>
        <taxon>Eukaryota</taxon>
        <taxon>Metazoa</taxon>
        <taxon>Chordata</taxon>
        <taxon>Craniata</taxon>
        <taxon>Vertebrata</taxon>
        <taxon>Euteleostomi</taxon>
        <taxon>Actinopterygii</taxon>
        <taxon>Neopterygii</taxon>
        <taxon>Teleostei</taxon>
        <taxon>Osteoglossocephala</taxon>
        <taxon>Osteoglossomorpha</taxon>
        <taxon>Osteoglossiformes</taxon>
        <taxon>Mormyridae</taxon>
        <taxon>Paramormyrops</taxon>
    </lineage>
</organism>
<feature type="region of interest" description="Disordered" evidence="1">
    <location>
        <begin position="59"/>
        <end position="94"/>
    </location>
</feature>
<sequence>AGCQCKCLCHRIIKRCKCCSGGGTIMVWGAFSFSGTMELQEVQGRQTAAGYVQMLQRTVRDENERTKTRKDTGDTRSEVSDRTRQEGQTGTNID</sequence>
<dbReference type="Proteomes" id="UP000261540">
    <property type="component" value="Unplaced"/>
</dbReference>
<name>A0A3B3RDH1_9TELE</name>
<dbReference type="InterPro" id="IPR036397">
    <property type="entry name" value="RNaseH_sf"/>
</dbReference>
<keyword evidence="3" id="KW-1185">Reference proteome</keyword>
<evidence type="ECO:0000256" key="1">
    <source>
        <dbReference type="SAM" id="MobiDB-lite"/>
    </source>
</evidence>
<reference evidence="2" key="2">
    <citation type="submission" date="2025-09" db="UniProtKB">
        <authorList>
            <consortium name="Ensembl"/>
        </authorList>
    </citation>
    <scope>IDENTIFICATION</scope>
</reference>
<dbReference type="GO" id="GO:0003676">
    <property type="term" value="F:nucleic acid binding"/>
    <property type="evidence" value="ECO:0007669"/>
    <property type="project" value="InterPro"/>
</dbReference>
<proteinExistence type="predicted"/>
<dbReference type="Gene3D" id="3.30.420.10">
    <property type="entry name" value="Ribonuclease H-like superfamily/Ribonuclease H"/>
    <property type="match status" value="1"/>
</dbReference>
<evidence type="ECO:0000313" key="3">
    <source>
        <dbReference type="Proteomes" id="UP000261540"/>
    </source>
</evidence>